<evidence type="ECO:0000313" key="2">
    <source>
        <dbReference type="Proteomes" id="UP000010999"/>
    </source>
</evidence>
<reference evidence="2" key="1">
    <citation type="submission" date="2011-11" db="EMBL/GenBank/DDBJ databases">
        <title>Escape from toxin-antitoxin mediated abortive infection can occur by recombination within a generalized transducing phage of Pectobacterium atrosepticum.</title>
        <authorList>
            <person name="Blower T.R."/>
            <person name="Evans T.J."/>
            <person name="Przybilski R."/>
            <person name="Fineran P.C."/>
            <person name="Salmond G.P.C."/>
        </authorList>
    </citation>
    <scope>NUCLEOTIDE SEQUENCE [LARGE SCALE GENOMIC DNA]</scope>
</reference>
<organism evidence="1 2">
    <name type="scientific">Pectobacterium phage phiTE</name>
    <dbReference type="NCBI Taxonomy" id="1116482"/>
    <lineage>
        <taxon>Viruses</taxon>
        <taxon>Duplodnaviria</taxon>
        <taxon>Heunggongvirae</taxon>
        <taxon>Uroviricota</taxon>
        <taxon>Caudoviricetes</taxon>
        <taxon>Vequintavirinae</taxon>
        <taxon>Certrevirus</taxon>
        <taxon>Certrevirus phiTE</taxon>
    </lineage>
</organism>
<sequence length="199" mass="23487">MECLPKCYDSPRVPCQWKKDQRVRILRGKNRGRTALVSYETEPHHLSRQSGAPIEKLRSSSVVAYYQRKYLTRCPSGGRLGLSIGGGVAMARKYLWSGRKCRDFWCTRYTSSRRPRVYEVGEFSYWASSRGEVVRQVIYRRTAIHGLREEEVKDILQTSRRNCDDWHTRRREDGLLDLFHIKRVRDQIISRTYGRRDAI</sequence>
<protein>
    <submittedName>
        <fullName evidence="1">Uncharacterized protein</fullName>
    </submittedName>
</protein>
<evidence type="ECO:0000313" key="1">
    <source>
        <dbReference type="EMBL" id="AEZ66278.1"/>
    </source>
</evidence>
<reference evidence="1 2" key="2">
    <citation type="journal article" date="2012" name="PLoS Genet.">
        <title>Viral evasion of a bacterial suicide system by RNA-based molecular mimicry enables infectious altruism.</title>
        <authorList>
            <person name="Blower T.R."/>
            <person name="Evans T.J."/>
            <person name="Przybilski R."/>
            <person name="Fineran P.C."/>
            <person name="Salmond G.P."/>
        </authorList>
    </citation>
    <scope>NUCLEOTIDE SEQUENCE [LARGE SCALE GENOMIC DNA]</scope>
</reference>
<dbReference type="GeneID" id="14515307"/>
<dbReference type="Proteomes" id="UP000010999">
    <property type="component" value="Segment"/>
</dbReference>
<keyword evidence="2" id="KW-1185">Reference proteome</keyword>
<proteinExistence type="predicted"/>
<dbReference type="EMBL" id="JQ015307">
    <property type="protein sequence ID" value="AEZ66278.1"/>
    <property type="molecule type" value="Genomic_DNA"/>
</dbReference>
<name>K9L4A4_9CAUD</name>
<accession>K9L4A4</accession>
<dbReference type="RefSeq" id="YP_007392574.1">
    <property type="nucleotide sequence ID" value="NC_020201.1"/>
</dbReference>
<gene>
    <name evidence="1" type="ORF">phiTE_112</name>
</gene>
<dbReference type="KEGG" id="vg:14515307"/>